<dbReference type="GO" id="GO:0051745">
    <property type="term" value="F:4-hydroxy-3-methylbut-2-enyl diphosphate reductase activity"/>
    <property type="evidence" value="ECO:0007669"/>
    <property type="project" value="UniProtKB-EC"/>
</dbReference>
<dbReference type="Proteomes" id="UP000585638">
    <property type="component" value="Unassembled WGS sequence"/>
</dbReference>
<evidence type="ECO:0000313" key="2">
    <source>
        <dbReference type="Proteomes" id="UP000585638"/>
    </source>
</evidence>
<dbReference type="SUPFAM" id="SSF53167">
    <property type="entry name" value="Purine and uridine phosphorylases"/>
    <property type="match status" value="1"/>
</dbReference>
<reference evidence="1 2" key="1">
    <citation type="submission" date="2020-08" db="EMBL/GenBank/DDBJ databases">
        <title>Sequencing the genomes of 1000 actinobacteria strains.</title>
        <authorList>
            <person name="Klenk H.-P."/>
        </authorList>
    </citation>
    <scope>NUCLEOTIDE SEQUENCE [LARGE SCALE GENOMIC DNA]</scope>
    <source>
        <strain evidence="1 2">DSM 43851</strain>
    </source>
</reference>
<sequence>MADLVVATALRIERFALRRGLRGVPVIAVGMGVRHPSRLALPPGAALVVAGVAGALVDGLAPGDLVVDDRELALSLRGNGFTVHHGVVADSDHVVGSAERSELAARTGALAVDMESAGVLALAGDRPHAVVRAIVDTPSRPLLGPATLGGGITALRRLAAIGPVLRHWADTKVKEVRQ</sequence>
<keyword evidence="1" id="KW-0560">Oxidoreductase</keyword>
<name>A0A7W9NJ46_9PSEU</name>
<comment type="caution">
    <text evidence="1">The sequence shown here is derived from an EMBL/GenBank/DDBJ whole genome shotgun (WGS) entry which is preliminary data.</text>
</comment>
<organism evidence="1 2">
    <name type="scientific">Kutzneria kofuensis</name>
    <dbReference type="NCBI Taxonomy" id="103725"/>
    <lineage>
        <taxon>Bacteria</taxon>
        <taxon>Bacillati</taxon>
        <taxon>Actinomycetota</taxon>
        <taxon>Actinomycetes</taxon>
        <taxon>Pseudonocardiales</taxon>
        <taxon>Pseudonocardiaceae</taxon>
        <taxon>Kutzneria</taxon>
    </lineage>
</organism>
<protein>
    <submittedName>
        <fullName evidence="1">4-hydroxy-3-methylbut-2-enyl diphosphate reductase</fullName>
        <ecNumber evidence="1">1.17.7.4</ecNumber>
    </submittedName>
</protein>
<gene>
    <name evidence="1" type="ORF">BJ998_006478</name>
</gene>
<dbReference type="EMBL" id="JACHIR010000001">
    <property type="protein sequence ID" value="MBB5895282.1"/>
    <property type="molecule type" value="Genomic_DNA"/>
</dbReference>
<dbReference type="RefSeq" id="WP_184867090.1">
    <property type="nucleotide sequence ID" value="NZ_BAAAWY010000024.1"/>
</dbReference>
<dbReference type="Gene3D" id="3.40.50.1580">
    <property type="entry name" value="Nucleoside phosphorylase domain"/>
    <property type="match status" value="1"/>
</dbReference>
<dbReference type="InterPro" id="IPR035994">
    <property type="entry name" value="Nucleoside_phosphorylase_sf"/>
</dbReference>
<dbReference type="EC" id="1.17.7.4" evidence="1"/>
<keyword evidence="2" id="KW-1185">Reference proteome</keyword>
<proteinExistence type="predicted"/>
<dbReference type="GO" id="GO:0009116">
    <property type="term" value="P:nucleoside metabolic process"/>
    <property type="evidence" value="ECO:0007669"/>
    <property type="project" value="InterPro"/>
</dbReference>
<accession>A0A7W9NJ46</accession>
<evidence type="ECO:0000313" key="1">
    <source>
        <dbReference type="EMBL" id="MBB5895282.1"/>
    </source>
</evidence>
<dbReference type="AlphaFoldDB" id="A0A7W9NJ46"/>